<proteinExistence type="predicted"/>
<evidence type="ECO:0000313" key="2">
    <source>
        <dbReference type="Proteomes" id="UP000237423"/>
    </source>
</evidence>
<organism evidence="1 2">
    <name type="scientific">Methylovulum psychrotolerans</name>
    <dbReference type="NCBI Taxonomy" id="1704499"/>
    <lineage>
        <taxon>Bacteria</taxon>
        <taxon>Pseudomonadati</taxon>
        <taxon>Pseudomonadota</taxon>
        <taxon>Gammaproteobacteria</taxon>
        <taxon>Methylococcales</taxon>
        <taxon>Methylococcaceae</taxon>
        <taxon>Methylovulum</taxon>
    </lineage>
</organism>
<dbReference type="AlphaFoldDB" id="A0A2S5CTM8"/>
<comment type="caution">
    <text evidence="1">The sequence shown here is derived from an EMBL/GenBank/DDBJ whole genome shotgun (WGS) entry which is preliminary data.</text>
</comment>
<dbReference type="EMBL" id="PGFZ01000001">
    <property type="protein sequence ID" value="POZ54087.1"/>
    <property type="molecule type" value="Genomic_DNA"/>
</dbReference>
<name>A0A2S5CTM8_9GAMM</name>
<protein>
    <submittedName>
        <fullName evidence="1">Uncharacterized protein</fullName>
    </submittedName>
</protein>
<evidence type="ECO:0000313" key="1">
    <source>
        <dbReference type="EMBL" id="POZ54087.1"/>
    </source>
</evidence>
<sequence>MSSNKGKDGEMRIIKIVADIYYCERPSFRLLQFTVGYAVRTFYTDFYEDFLKVRTAYPTKKTENLAV</sequence>
<accession>A0A2S5CTM8</accession>
<reference evidence="1 2" key="1">
    <citation type="submission" date="2017-11" db="EMBL/GenBank/DDBJ databases">
        <title>Draft Genome Sequence of Methylobacter psychrotolerans Sph1T, an Obligate Methanotroph from Low-Temperature Environments.</title>
        <authorList>
            <person name="Oshkin I.Y."/>
            <person name="Miroshnikov K."/>
            <person name="Belova S.E."/>
            <person name="Korzhenkov A."/>
            <person name="Toshchakov S.V."/>
            <person name="Dedysh S.N."/>
        </authorList>
    </citation>
    <scope>NUCLEOTIDE SEQUENCE [LARGE SCALE GENOMIC DNA]</scope>
    <source>
        <strain evidence="1 2">Sph1</strain>
    </source>
</reference>
<gene>
    <name evidence="1" type="ORF">AADEFJLK_01130</name>
</gene>
<dbReference type="Proteomes" id="UP000237423">
    <property type="component" value="Unassembled WGS sequence"/>
</dbReference>